<feature type="binding site" evidence="8">
    <location>
        <position position="72"/>
    </location>
    <ligand>
        <name>Fe cation</name>
        <dbReference type="ChEBI" id="CHEBI:24875"/>
        <label>1</label>
    </ligand>
</feature>
<organism evidence="9">
    <name type="scientific">Panstrongylus megistus</name>
    <dbReference type="NCBI Taxonomy" id="65343"/>
    <lineage>
        <taxon>Eukaryota</taxon>
        <taxon>Metazoa</taxon>
        <taxon>Ecdysozoa</taxon>
        <taxon>Arthropoda</taxon>
        <taxon>Hexapoda</taxon>
        <taxon>Insecta</taxon>
        <taxon>Pterygota</taxon>
        <taxon>Neoptera</taxon>
        <taxon>Paraneoptera</taxon>
        <taxon>Hemiptera</taxon>
        <taxon>Heteroptera</taxon>
        <taxon>Panheteroptera</taxon>
        <taxon>Cimicomorpha</taxon>
        <taxon>Reduviidae</taxon>
        <taxon>Triatominae</taxon>
        <taxon>Panstrongylus</taxon>
    </lineage>
</organism>
<dbReference type="GO" id="GO:0031314">
    <property type="term" value="C:extrinsic component of mitochondrial inner membrane"/>
    <property type="evidence" value="ECO:0007669"/>
    <property type="project" value="UniProtKB-UniRule"/>
</dbReference>
<dbReference type="GO" id="GO:0008340">
    <property type="term" value="P:determination of adult lifespan"/>
    <property type="evidence" value="ECO:0007669"/>
    <property type="project" value="TreeGrafter"/>
</dbReference>
<keyword evidence="5 8" id="KW-0408">Iron</keyword>
<name>A0A069DQE5_9HEMI</name>
<feature type="binding site" evidence="8">
    <location>
        <position position="159"/>
    </location>
    <ligand>
        <name>Fe cation</name>
        <dbReference type="ChEBI" id="CHEBI:24875"/>
        <label>1</label>
    </ligand>
</feature>
<accession>A0A069DQE5</accession>
<proteinExistence type="evidence at transcript level"/>
<keyword evidence="8" id="KW-0999">Mitochondrion inner membrane</keyword>
<evidence type="ECO:0000256" key="4">
    <source>
        <dbReference type="ARBA" id="ARBA00023002"/>
    </source>
</evidence>
<dbReference type="GO" id="GO:2000377">
    <property type="term" value="P:regulation of reactive oxygen species metabolic process"/>
    <property type="evidence" value="ECO:0007669"/>
    <property type="project" value="TreeGrafter"/>
</dbReference>
<comment type="function">
    <text evidence="8">Catalyzes the hydroxylation of 2-polyprenyl-3-methyl-6-methoxy-1,4-benzoquinol (DMQH2) during ubiquinone biosynthesis. Has also a structural role in the COQ enzyme complex, stabilizing other COQ polypeptides. Involved in lifespan determination in a ubiquinone-independent manner.</text>
</comment>
<feature type="binding site" evidence="8">
    <location>
        <position position="124"/>
    </location>
    <ligand>
        <name>Fe cation</name>
        <dbReference type="ChEBI" id="CHEBI:24875"/>
        <label>2</label>
    </ligand>
</feature>
<dbReference type="Pfam" id="PF03232">
    <property type="entry name" value="COQ7"/>
    <property type="match status" value="1"/>
</dbReference>
<dbReference type="InterPro" id="IPR011566">
    <property type="entry name" value="Ubq_synth_Coq7"/>
</dbReference>
<dbReference type="GO" id="GO:0010468">
    <property type="term" value="P:regulation of gene expression"/>
    <property type="evidence" value="ECO:0007669"/>
    <property type="project" value="TreeGrafter"/>
</dbReference>
<comment type="catalytic activity">
    <reaction evidence="8">
        <text>a 5-methoxy-2-methyl-3-(all-trans-polyprenyl)benzene-1,4-diol + AH2 + O2 = a 3-demethylubiquinol + A + H2O</text>
        <dbReference type="Rhea" id="RHEA:50908"/>
        <dbReference type="Rhea" id="RHEA-COMP:10859"/>
        <dbReference type="Rhea" id="RHEA-COMP:10914"/>
        <dbReference type="ChEBI" id="CHEBI:13193"/>
        <dbReference type="ChEBI" id="CHEBI:15377"/>
        <dbReference type="ChEBI" id="CHEBI:15379"/>
        <dbReference type="ChEBI" id="CHEBI:17499"/>
        <dbReference type="ChEBI" id="CHEBI:84167"/>
        <dbReference type="ChEBI" id="CHEBI:84422"/>
        <dbReference type="EC" id="1.14.99.60"/>
    </reaction>
</comment>
<dbReference type="InterPro" id="IPR009078">
    <property type="entry name" value="Ferritin-like_SF"/>
</dbReference>
<dbReference type="SUPFAM" id="SSF47240">
    <property type="entry name" value="Ferritin-like"/>
    <property type="match status" value="1"/>
</dbReference>
<keyword evidence="8" id="KW-0496">Mitochondrion</keyword>
<comment type="subcellular location">
    <subcellularLocation>
        <location evidence="8">Mitochondrion inner membrane</location>
        <topology evidence="8">Peripheral membrane protein</topology>
        <orientation evidence="8">Matrix side</orientation>
    </subcellularLocation>
</comment>
<dbReference type="EC" id="1.14.99.60" evidence="8"/>
<feature type="binding site" evidence="8">
    <location>
        <position position="72"/>
    </location>
    <ligand>
        <name>Fe cation</name>
        <dbReference type="ChEBI" id="CHEBI:24875"/>
        <label>2</label>
    </ligand>
</feature>
<evidence type="ECO:0000256" key="1">
    <source>
        <dbReference type="ARBA" id="ARBA00004749"/>
    </source>
</evidence>
<evidence type="ECO:0000256" key="5">
    <source>
        <dbReference type="ARBA" id="ARBA00023004"/>
    </source>
</evidence>
<feature type="binding site" evidence="8">
    <location>
        <position position="159"/>
    </location>
    <ligand>
        <name>Fe cation</name>
        <dbReference type="ChEBI" id="CHEBI:24875"/>
        <label>2</label>
    </ligand>
</feature>
<keyword evidence="4 8" id="KW-0560">Oxidoreductase</keyword>
<dbReference type="CDD" id="cd01042">
    <property type="entry name" value="DMQH"/>
    <property type="match status" value="1"/>
</dbReference>
<evidence type="ECO:0000256" key="8">
    <source>
        <dbReference type="HAMAP-Rule" id="MF_03194"/>
    </source>
</evidence>
<comment type="similarity">
    <text evidence="8">Belongs to the COQ7 family.</text>
</comment>
<dbReference type="GO" id="GO:0016709">
    <property type="term" value="F:oxidoreductase activity, acting on paired donors, with incorporation or reduction of molecular oxygen, NAD(P)H as one donor, and incorporation of one atom of oxygen"/>
    <property type="evidence" value="ECO:0007669"/>
    <property type="project" value="UniProtKB-UniRule"/>
</dbReference>
<dbReference type="PANTHER" id="PTHR11237:SF4">
    <property type="entry name" value="5-DEMETHOXYUBIQUINONE HYDROXYLASE, MITOCHONDRIAL"/>
    <property type="match status" value="1"/>
</dbReference>
<dbReference type="GO" id="GO:0046872">
    <property type="term" value="F:metal ion binding"/>
    <property type="evidence" value="ECO:0007669"/>
    <property type="project" value="UniProtKB-KW"/>
</dbReference>
<evidence type="ECO:0000256" key="2">
    <source>
        <dbReference type="ARBA" id="ARBA00022688"/>
    </source>
</evidence>
<comment type="cofactor">
    <cofactor evidence="8">
        <name>Fe cation</name>
        <dbReference type="ChEBI" id="CHEBI:24875"/>
    </cofactor>
    <text evidence="8">Binds 2 iron ions per subunit.</text>
</comment>
<feature type="binding site" evidence="8">
    <location>
        <position position="162"/>
    </location>
    <ligand>
        <name>Fe cation</name>
        <dbReference type="ChEBI" id="CHEBI:24875"/>
        <label>2</label>
    </ligand>
</feature>
<evidence type="ECO:0000256" key="3">
    <source>
        <dbReference type="ARBA" id="ARBA00022723"/>
    </source>
</evidence>
<comment type="subunit">
    <text evidence="8">Component of a multi-subunit COQ enzyme complex.</text>
</comment>
<dbReference type="Gene3D" id="1.20.1260.10">
    <property type="match status" value="1"/>
</dbReference>
<feature type="binding site" evidence="8">
    <location>
        <position position="75"/>
    </location>
    <ligand>
        <name>Fe cation</name>
        <dbReference type="ChEBI" id="CHEBI:24875"/>
        <label>1</label>
    </ligand>
</feature>
<sequence length="198" mass="22326">MATCVLRNLNRSVLVIPRRFETTISRPDKQLDEIIRVDHAGEFGADRIYAGQMAILGNTKIGPKINEMWQQEKQHRAKFEELINKHRVRPTALLPIWDIAGFALGAGSALLGTKGAMACTVAVESVIVEHYNEQIRQLLKRKDADLSIIQTIKQFRDEEQEHHDAGIQYGAMEAPFYDALTKVIQFGCKTAIELSKII</sequence>
<keyword evidence="3 8" id="KW-0479">Metal-binding</keyword>
<keyword evidence="6 8" id="KW-0503">Monooxygenase</keyword>
<dbReference type="GO" id="GO:0008682">
    <property type="term" value="F:3-demethoxyubiquinol 3-hydroxylase activity"/>
    <property type="evidence" value="ECO:0007669"/>
    <property type="project" value="UniProtKB-EC"/>
</dbReference>
<keyword evidence="7 8" id="KW-0472">Membrane</keyword>
<dbReference type="PANTHER" id="PTHR11237">
    <property type="entry name" value="COENZYME Q10 BIOSYNTHESIS PROTEIN 7"/>
    <property type="match status" value="1"/>
</dbReference>
<reference evidence="9" key="1">
    <citation type="journal article" date="2015" name="J. Med. Entomol.">
        <title>A Deep Insight Into the Sialotranscriptome of the Chagas Disease Vector, Panstrongylus megistus (Hemiptera: Heteroptera).</title>
        <authorList>
            <person name="Ribeiro J.M."/>
            <person name="Schwarz A."/>
            <person name="Francischetti I.M."/>
        </authorList>
    </citation>
    <scope>NUCLEOTIDE SEQUENCE</scope>
    <source>
        <tissue evidence="9">Salivary glands</tissue>
    </source>
</reference>
<evidence type="ECO:0000313" key="9">
    <source>
        <dbReference type="EMBL" id="JAC85866.1"/>
    </source>
</evidence>
<dbReference type="AlphaFoldDB" id="A0A069DQE5"/>
<keyword evidence="2 8" id="KW-0831">Ubiquinone biosynthesis</keyword>
<dbReference type="UniPathway" id="UPA00232"/>
<keyword evidence="9" id="KW-0830">Ubiquinone</keyword>
<gene>
    <name evidence="8" type="primary">coq7</name>
</gene>
<dbReference type="GO" id="GO:0006744">
    <property type="term" value="P:ubiquinone biosynthetic process"/>
    <property type="evidence" value="ECO:0007669"/>
    <property type="project" value="UniProtKB-UniRule"/>
</dbReference>
<protein>
    <recommendedName>
        <fullName evidence="8">5-demethoxyubiquinone hydroxylase, mitochondrial</fullName>
        <shortName evidence="8">DMQ hydroxylase</shortName>
        <ecNumber evidence="8">1.14.99.60</ecNumber>
    </recommendedName>
    <alternativeName>
        <fullName evidence="8">Ubiquinone biosynthesis monooxygenase COQ7</fullName>
    </alternativeName>
</protein>
<feature type="binding site" evidence="8">
    <location>
        <position position="42"/>
    </location>
    <ligand>
        <name>Fe cation</name>
        <dbReference type="ChEBI" id="CHEBI:24875"/>
        <label>1</label>
    </ligand>
</feature>
<dbReference type="EMBL" id="GBGD01003023">
    <property type="protein sequence ID" value="JAC85866.1"/>
    <property type="molecule type" value="mRNA"/>
</dbReference>
<comment type="pathway">
    <text evidence="1 8">Cofactor biosynthesis; ubiquinone biosynthesis.</text>
</comment>
<dbReference type="GO" id="GO:0005634">
    <property type="term" value="C:nucleus"/>
    <property type="evidence" value="ECO:0007669"/>
    <property type="project" value="TreeGrafter"/>
</dbReference>
<evidence type="ECO:0000256" key="7">
    <source>
        <dbReference type="ARBA" id="ARBA00023136"/>
    </source>
</evidence>
<dbReference type="HAMAP" id="MF_01658">
    <property type="entry name" value="COQ7"/>
    <property type="match status" value="1"/>
</dbReference>
<dbReference type="InterPro" id="IPR012347">
    <property type="entry name" value="Ferritin-like"/>
</dbReference>
<evidence type="ECO:0000256" key="6">
    <source>
        <dbReference type="ARBA" id="ARBA00023033"/>
    </source>
</evidence>